<keyword evidence="1" id="KW-0472">Membrane</keyword>
<feature type="transmembrane region" description="Helical" evidence="1">
    <location>
        <begin position="176"/>
        <end position="198"/>
    </location>
</feature>
<feature type="transmembrane region" description="Helical" evidence="1">
    <location>
        <begin position="6"/>
        <end position="23"/>
    </location>
</feature>
<organism evidence="3 4">
    <name type="scientific">Phocoenobacter atlanticus subsp. atlanticus</name>
    <dbReference type="NCBI Taxonomy" id="3061285"/>
    <lineage>
        <taxon>Bacteria</taxon>
        <taxon>Pseudomonadati</taxon>
        <taxon>Pseudomonadota</taxon>
        <taxon>Gammaproteobacteria</taxon>
        <taxon>Pasteurellales</taxon>
        <taxon>Pasteurellaceae</taxon>
        <taxon>Phocoenobacter</taxon>
        <taxon>Phocoenobacter atlanticus</taxon>
    </lineage>
</organism>
<dbReference type="PANTHER" id="PTHR38034:SF1">
    <property type="entry name" value="INNER MEMBRANE PROTEIN YPJD"/>
    <property type="match status" value="1"/>
</dbReference>
<comment type="caution">
    <text evidence="3">The sequence shown here is derived from an EMBL/GenBank/DDBJ whole genome shotgun (WGS) entry which is preliminary data.</text>
</comment>
<dbReference type="AlphaFoldDB" id="A0AAW8CE92"/>
<proteinExistence type="predicted"/>
<feature type="transmembrane region" description="Helical" evidence="1">
    <location>
        <begin position="90"/>
        <end position="112"/>
    </location>
</feature>
<dbReference type="EMBL" id="JASAXT010000024">
    <property type="protein sequence ID" value="MDP8149345.1"/>
    <property type="molecule type" value="Genomic_DNA"/>
</dbReference>
<feature type="transmembrane region" description="Helical" evidence="1">
    <location>
        <begin position="124"/>
        <end position="146"/>
    </location>
</feature>
<accession>A0AAW8CE92</accession>
<dbReference type="InterPro" id="IPR052372">
    <property type="entry name" value="YpjD/HemX"/>
</dbReference>
<dbReference type="GeneID" id="300271156"/>
<evidence type="ECO:0000313" key="4">
    <source>
        <dbReference type="Proteomes" id="UP001226020"/>
    </source>
</evidence>
<feature type="transmembrane region" description="Helical" evidence="1">
    <location>
        <begin position="237"/>
        <end position="255"/>
    </location>
</feature>
<evidence type="ECO:0000256" key="1">
    <source>
        <dbReference type="SAM" id="Phobius"/>
    </source>
</evidence>
<evidence type="ECO:0000313" key="3">
    <source>
        <dbReference type="EMBL" id="MDP8149345.1"/>
    </source>
</evidence>
<protein>
    <submittedName>
        <fullName evidence="3">Cytochrome c biogenesis protein CcsA</fullName>
    </submittedName>
</protein>
<keyword evidence="1" id="KW-0812">Transmembrane</keyword>
<reference evidence="3 4" key="1">
    <citation type="journal article" date="2023" name="Front. Microbiol.">
        <title>Phylogeography and host specificity of Pasteurellaceae pathogenic to sea-farmed fish in the north-east Atlantic.</title>
        <authorList>
            <person name="Gulla S."/>
            <person name="Colquhoun D.J."/>
            <person name="Olsen A.B."/>
            <person name="Spilsberg B."/>
            <person name="Lagesen K."/>
            <person name="Aakesson C.P."/>
            <person name="Strom S."/>
            <person name="Manji F."/>
            <person name="Birkbeck T.H."/>
            <person name="Nilsen H.K."/>
        </authorList>
    </citation>
    <scope>NUCLEOTIDE SEQUENCE [LARGE SCALE GENOMIC DNA]</scope>
    <source>
        <strain evidence="3 4">NVIB3131</strain>
    </source>
</reference>
<dbReference type="GO" id="GO:0005886">
    <property type="term" value="C:plasma membrane"/>
    <property type="evidence" value="ECO:0007669"/>
    <property type="project" value="TreeGrafter"/>
</dbReference>
<sequence length="257" mass="29303">MLFVILTIITYVAAILWIAPTIIKTNTNKPNTTVILGFGILAVLLHFITLSNQLSTMFGFRLTIINVVSFICLLMSLMMTFAITKWKTSLLPLLVIYILSIVSVALSGFIIGETAKYFSQNISLLFHISIAMLSYAMFFIALLYVFQLKWIDIKLKNKQLSFNSHLPPLMTVERHLFSLTFIAQVLLTLTLITGIIYLPQVFSNTQIHKTVFSFMAWIIYAILLFGQWKLHWRGKRVLIYSISGMILLTVGYFGSRI</sequence>
<name>A0AAW8CE92_9PAST</name>
<dbReference type="RefSeq" id="WP_306346755.1">
    <property type="nucleotide sequence ID" value="NZ_JASAVU010000005.1"/>
</dbReference>
<dbReference type="InterPro" id="IPR002541">
    <property type="entry name" value="Cyt_c_assembly"/>
</dbReference>
<keyword evidence="1" id="KW-1133">Transmembrane helix</keyword>
<gene>
    <name evidence="3" type="primary">ccsA</name>
    <name evidence="3" type="ORF">QJU57_09715</name>
</gene>
<feature type="transmembrane region" description="Helical" evidence="1">
    <location>
        <begin position="210"/>
        <end position="230"/>
    </location>
</feature>
<dbReference type="GO" id="GO:0020037">
    <property type="term" value="F:heme binding"/>
    <property type="evidence" value="ECO:0007669"/>
    <property type="project" value="InterPro"/>
</dbReference>
<keyword evidence="4" id="KW-1185">Reference proteome</keyword>
<feature type="transmembrane region" description="Helical" evidence="1">
    <location>
        <begin position="35"/>
        <end position="54"/>
    </location>
</feature>
<feature type="transmembrane region" description="Helical" evidence="1">
    <location>
        <begin position="60"/>
        <end position="83"/>
    </location>
</feature>
<feature type="domain" description="Cytochrome c assembly protein" evidence="2">
    <location>
        <begin position="65"/>
        <end position="257"/>
    </location>
</feature>
<dbReference type="PANTHER" id="PTHR38034">
    <property type="entry name" value="INNER MEMBRANE PROTEIN YPJD"/>
    <property type="match status" value="1"/>
</dbReference>
<dbReference type="Pfam" id="PF01578">
    <property type="entry name" value="Cytochrom_C_asm"/>
    <property type="match status" value="1"/>
</dbReference>
<dbReference type="Proteomes" id="UP001226020">
    <property type="component" value="Unassembled WGS sequence"/>
</dbReference>
<dbReference type="GO" id="GO:0017004">
    <property type="term" value="P:cytochrome complex assembly"/>
    <property type="evidence" value="ECO:0007669"/>
    <property type="project" value="InterPro"/>
</dbReference>
<evidence type="ECO:0000259" key="2">
    <source>
        <dbReference type="Pfam" id="PF01578"/>
    </source>
</evidence>